<keyword evidence="5 7" id="KW-0472">Membrane</keyword>
<evidence type="ECO:0000256" key="3">
    <source>
        <dbReference type="ARBA" id="ARBA00022692"/>
    </source>
</evidence>
<organism evidence="8 9">
    <name type="scientific">Streptomyces sioyaensis</name>
    <dbReference type="NCBI Taxonomy" id="67364"/>
    <lineage>
        <taxon>Bacteria</taxon>
        <taxon>Bacillati</taxon>
        <taxon>Actinomycetota</taxon>
        <taxon>Actinomycetes</taxon>
        <taxon>Kitasatosporales</taxon>
        <taxon>Streptomycetaceae</taxon>
        <taxon>Streptomyces</taxon>
    </lineage>
</organism>
<keyword evidence="3 7" id="KW-0812">Transmembrane</keyword>
<comment type="caution">
    <text evidence="8">The sequence shown here is derived from an EMBL/GenBank/DDBJ whole genome shotgun (WGS) entry which is preliminary data.</text>
</comment>
<feature type="compositionally biased region" description="Basic and acidic residues" evidence="6">
    <location>
        <begin position="133"/>
        <end position="144"/>
    </location>
</feature>
<dbReference type="InterPro" id="IPR044772">
    <property type="entry name" value="NO3_transporter"/>
</dbReference>
<dbReference type="AlphaFoldDB" id="A0A4Q1R1F3"/>
<feature type="compositionally biased region" description="Basic residues" evidence="6">
    <location>
        <begin position="1"/>
        <end position="20"/>
    </location>
</feature>
<keyword evidence="9" id="KW-1185">Reference proteome</keyword>
<feature type="transmembrane region" description="Helical" evidence="7">
    <location>
        <begin position="449"/>
        <end position="467"/>
    </location>
</feature>
<feature type="transmembrane region" description="Helical" evidence="7">
    <location>
        <begin position="276"/>
        <end position="296"/>
    </location>
</feature>
<dbReference type="InterPro" id="IPR036259">
    <property type="entry name" value="MFS_trans_sf"/>
</dbReference>
<dbReference type="Gene3D" id="1.20.1250.20">
    <property type="entry name" value="MFS general substrate transporter like domains"/>
    <property type="match status" value="1"/>
</dbReference>
<feature type="region of interest" description="Disordered" evidence="6">
    <location>
        <begin position="1"/>
        <end position="161"/>
    </location>
</feature>
<feature type="transmembrane region" description="Helical" evidence="7">
    <location>
        <begin position="412"/>
        <end position="437"/>
    </location>
</feature>
<feature type="transmembrane region" description="Helical" evidence="7">
    <location>
        <begin position="503"/>
        <end position="520"/>
    </location>
</feature>
<feature type="transmembrane region" description="Helical" evidence="7">
    <location>
        <begin position="370"/>
        <end position="391"/>
    </location>
</feature>
<feature type="transmembrane region" description="Helical" evidence="7">
    <location>
        <begin position="246"/>
        <end position="264"/>
    </location>
</feature>
<feature type="transmembrane region" description="Helical" evidence="7">
    <location>
        <begin position="341"/>
        <end position="364"/>
    </location>
</feature>
<dbReference type="EMBL" id="SDIF01000036">
    <property type="protein sequence ID" value="RXS66501.1"/>
    <property type="molecule type" value="Genomic_DNA"/>
</dbReference>
<protein>
    <submittedName>
        <fullName evidence="8">NarK/NasA family nitrate transporter</fullName>
    </submittedName>
</protein>
<evidence type="ECO:0000256" key="2">
    <source>
        <dbReference type="ARBA" id="ARBA00008432"/>
    </source>
</evidence>
<feature type="transmembrane region" description="Helical" evidence="7">
    <location>
        <begin position="302"/>
        <end position="320"/>
    </location>
</feature>
<dbReference type="InterPro" id="IPR011701">
    <property type="entry name" value="MFS"/>
</dbReference>
<evidence type="ECO:0000256" key="5">
    <source>
        <dbReference type="ARBA" id="ARBA00023136"/>
    </source>
</evidence>
<evidence type="ECO:0000256" key="7">
    <source>
        <dbReference type="SAM" id="Phobius"/>
    </source>
</evidence>
<dbReference type="SUPFAM" id="SSF103473">
    <property type="entry name" value="MFS general substrate transporter"/>
    <property type="match status" value="1"/>
</dbReference>
<feature type="compositionally biased region" description="Basic and acidic residues" evidence="6">
    <location>
        <begin position="46"/>
        <end position="59"/>
    </location>
</feature>
<feature type="transmembrane region" description="Helical" evidence="7">
    <location>
        <begin position="209"/>
        <end position="234"/>
    </location>
</feature>
<dbReference type="PANTHER" id="PTHR23515">
    <property type="entry name" value="HIGH-AFFINITY NITRATE TRANSPORTER 2.3"/>
    <property type="match status" value="1"/>
</dbReference>
<accession>A0A4Q1R1F3</accession>
<feature type="transmembrane region" description="Helical" evidence="7">
    <location>
        <begin position="559"/>
        <end position="579"/>
    </location>
</feature>
<proteinExistence type="inferred from homology"/>
<name>A0A4Q1R1F3_9ACTN</name>
<feature type="transmembrane region" description="Helical" evidence="7">
    <location>
        <begin position="474"/>
        <end position="497"/>
    </location>
</feature>
<dbReference type="Proteomes" id="UP000289482">
    <property type="component" value="Unassembled WGS sequence"/>
</dbReference>
<sequence length="633" mass="68658">MDRPGRRARRGLHARDRGRRSAGQGVLRPLPRRHPPDRGGRHRRPRQLEGHRDRRRDRGPGQLRGPPHPADLRRQGDRRGLPRPLGRRRPDHRLPCGLPEQGGARAGRHLLHRQRRGRNAQEHPLLRLPRQRAGPEARPGDRARPRLLTSSPGRPCRTRPPRRVQPAFDFQEWAVAAQPAVRGRWISDWDPEDEVAWRDGGKRVARRNLAVSIASEHVGFSVWSLWSVLVLFMTPQIGLGFDPGQKFLLVIIPTVVGAALRLPYSYAVTRFGGRNWTVFATALLLIPALLALYFVQRPGTDLWVFLVIGALTGVGGGNFASSMTNITAFFPLRHQGWALGLNAGGGNVGVAVVQLLGLLVISVAGDTHPAYVVAAYLPLIVVISLLAFLRMDNVAGVRTERGAQREAAADRATWWISLLYIGTFGSFIGYAFAFGLVLQYEFGSTPLEAVSFTFLGPLLGSFARPLGGLLADRVGGAVVTFWNFLAMAAGTVLLLIASARHSFALFTTGFIALFVLSGLGNGSTYKMIPAVFNHRAEQAILAGHDAPPAFARARRLSGAVIAIAGTVGALGGAGVNAAFRLSYHSGTGTGAPAFCAFLGYYALCMAVTWAVFLRRTPQAASGPVAARREGSHV</sequence>
<dbReference type="Pfam" id="PF07690">
    <property type="entry name" value="MFS_1"/>
    <property type="match status" value="1"/>
</dbReference>
<feature type="compositionally biased region" description="Basic and acidic residues" evidence="6">
    <location>
        <begin position="70"/>
        <end position="80"/>
    </location>
</feature>
<reference evidence="8 9" key="1">
    <citation type="submission" date="2019-01" db="EMBL/GenBank/DDBJ databases">
        <title>Draft genome sequences of the type strain Streptomyces sioyaensis DSM 40032 and its novel strain, TM32, a thermotolerant antibiotics-producing actinobacterium.</title>
        <authorList>
            <person name="Nakaew N."/>
            <person name="Lumyong S."/>
            <person name="Sloan W.T."/>
            <person name="Sungthong R."/>
        </authorList>
    </citation>
    <scope>NUCLEOTIDE SEQUENCE [LARGE SCALE GENOMIC DNA]</scope>
    <source>
        <strain evidence="8 9">DSM 40032</strain>
    </source>
</reference>
<dbReference type="GO" id="GO:0016020">
    <property type="term" value="C:membrane"/>
    <property type="evidence" value="ECO:0007669"/>
    <property type="project" value="UniProtKB-SubCell"/>
</dbReference>
<keyword evidence="4 7" id="KW-1133">Transmembrane helix</keyword>
<evidence type="ECO:0000256" key="1">
    <source>
        <dbReference type="ARBA" id="ARBA00004141"/>
    </source>
</evidence>
<comment type="subcellular location">
    <subcellularLocation>
        <location evidence="1">Membrane</location>
        <topology evidence="1">Multi-pass membrane protein</topology>
    </subcellularLocation>
</comment>
<gene>
    <name evidence="8" type="ORF">EST54_15305</name>
</gene>
<comment type="similarity">
    <text evidence="2">Belongs to the major facilitator superfamily. Nitrate/nitrite porter (TC 2.A.1.8) family.</text>
</comment>
<dbReference type="CDD" id="cd17341">
    <property type="entry name" value="MFS_NRT2_like"/>
    <property type="match status" value="1"/>
</dbReference>
<feature type="transmembrane region" description="Helical" evidence="7">
    <location>
        <begin position="591"/>
        <end position="613"/>
    </location>
</feature>
<evidence type="ECO:0000313" key="8">
    <source>
        <dbReference type="EMBL" id="RXS66501.1"/>
    </source>
</evidence>
<evidence type="ECO:0000256" key="6">
    <source>
        <dbReference type="SAM" id="MobiDB-lite"/>
    </source>
</evidence>
<evidence type="ECO:0000256" key="4">
    <source>
        <dbReference type="ARBA" id="ARBA00022989"/>
    </source>
</evidence>
<feature type="compositionally biased region" description="Basic residues" evidence="6">
    <location>
        <begin position="106"/>
        <end position="118"/>
    </location>
</feature>
<dbReference type="GO" id="GO:0015112">
    <property type="term" value="F:nitrate transmembrane transporter activity"/>
    <property type="evidence" value="ECO:0007669"/>
    <property type="project" value="InterPro"/>
</dbReference>
<evidence type="ECO:0000313" key="9">
    <source>
        <dbReference type="Proteomes" id="UP000289482"/>
    </source>
</evidence>